<sequence>MRLGMELRRLREHAGKSQLEAAEAMDASDTKISRVESGKTGLSRLELTALLDFYDAQDQVLREGLGELNRNSRKRGWWQQRKDVLTPKLMELIELESTASHIFEYEATVIPGLFQTEAYARAIISGFPGPHNPPVDQAVQIRLERQKILDEPNAPRIICVLDEATLHREVGGPSVMAEQLRKLVSIAKPPHLSIQVIPYTAGAHAGMGGPFLRFVYPAPGHMDIVFLEQKTSRLFIEEEADLEPYRIAEEHLRTQALSSADSMKLISAIAAELDHA</sequence>
<accession>A0A0F7FTQ4</accession>
<dbReference type="PROSITE" id="PS50943">
    <property type="entry name" value="HTH_CROC1"/>
    <property type="match status" value="1"/>
</dbReference>
<organism evidence="2 3">
    <name type="scientific">Streptomyces xiamenensis</name>
    <dbReference type="NCBI Taxonomy" id="408015"/>
    <lineage>
        <taxon>Bacteria</taxon>
        <taxon>Bacillati</taxon>
        <taxon>Actinomycetota</taxon>
        <taxon>Actinomycetes</taxon>
        <taxon>Kitasatosporales</taxon>
        <taxon>Streptomycetaceae</taxon>
        <taxon>Streptomyces</taxon>
    </lineage>
</organism>
<dbReference type="InterPro" id="IPR043917">
    <property type="entry name" value="DUF5753"/>
</dbReference>
<evidence type="ECO:0000313" key="3">
    <source>
        <dbReference type="Proteomes" id="UP000034034"/>
    </source>
</evidence>
<dbReference type="Proteomes" id="UP000034034">
    <property type="component" value="Chromosome"/>
</dbReference>
<dbReference type="Gene3D" id="1.10.260.40">
    <property type="entry name" value="lambda repressor-like DNA-binding domains"/>
    <property type="match status" value="1"/>
</dbReference>
<dbReference type="Pfam" id="PF13560">
    <property type="entry name" value="HTH_31"/>
    <property type="match status" value="1"/>
</dbReference>
<dbReference type="InterPro" id="IPR001387">
    <property type="entry name" value="Cro/C1-type_HTH"/>
</dbReference>
<dbReference type="KEGG" id="sxi:SXIM_17160"/>
<dbReference type="CDD" id="cd00093">
    <property type="entry name" value="HTH_XRE"/>
    <property type="match status" value="1"/>
</dbReference>
<evidence type="ECO:0000259" key="1">
    <source>
        <dbReference type="PROSITE" id="PS50943"/>
    </source>
</evidence>
<reference evidence="2" key="1">
    <citation type="submission" date="2019-08" db="EMBL/GenBank/DDBJ databases">
        <title>Complete genome sequence of a mangrove-derived Streptomyces xiamenensis.</title>
        <authorList>
            <person name="Xu J."/>
        </authorList>
    </citation>
    <scope>NUCLEOTIDE SEQUENCE</scope>
    <source>
        <strain evidence="2">318</strain>
    </source>
</reference>
<keyword evidence="3" id="KW-1185">Reference proteome</keyword>
<dbReference type="Pfam" id="PF19054">
    <property type="entry name" value="DUF5753"/>
    <property type="match status" value="1"/>
</dbReference>
<evidence type="ECO:0000313" key="2">
    <source>
        <dbReference type="EMBL" id="AKG43100.1"/>
    </source>
</evidence>
<dbReference type="InterPro" id="IPR010982">
    <property type="entry name" value="Lambda_DNA-bd_dom_sf"/>
</dbReference>
<dbReference type="HOGENOM" id="CLU_055817_1_1_11"/>
<dbReference type="PATRIC" id="fig|408015.6.peg.1751"/>
<name>A0A0F7FTQ4_9ACTN</name>
<gene>
    <name evidence="2" type="ORF">SXIM_17160</name>
</gene>
<dbReference type="SMART" id="SM00530">
    <property type="entry name" value="HTH_XRE"/>
    <property type="match status" value="1"/>
</dbReference>
<dbReference type="STRING" id="408015.SXIM_17160"/>
<dbReference type="SUPFAM" id="SSF47413">
    <property type="entry name" value="lambda repressor-like DNA-binding domains"/>
    <property type="match status" value="1"/>
</dbReference>
<feature type="domain" description="HTH cro/C1-type" evidence="1">
    <location>
        <begin position="7"/>
        <end position="61"/>
    </location>
</feature>
<protein>
    <submittedName>
        <fullName evidence="2">Helix-turn-helix domain-containing protein</fullName>
    </submittedName>
</protein>
<dbReference type="EMBL" id="CP009922">
    <property type="protein sequence ID" value="AKG43100.1"/>
    <property type="molecule type" value="Genomic_DNA"/>
</dbReference>
<dbReference type="AlphaFoldDB" id="A0A0F7FTQ4"/>
<proteinExistence type="predicted"/>
<dbReference type="GO" id="GO:0003677">
    <property type="term" value="F:DNA binding"/>
    <property type="evidence" value="ECO:0007669"/>
    <property type="project" value="InterPro"/>
</dbReference>